<evidence type="ECO:0000256" key="3">
    <source>
        <dbReference type="ARBA" id="ARBA00048707"/>
    </source>
</evidence>
<gene>
    <name evidence="4" type="ORF">J3Q64DRAFT_1809805</name>
</gene>
<evidence type="ECO:0000313" key="4">
    <source>
        <dbReference type="EMBL" id="KAL0085239.1"/>
    </source>
</evidence>
<dbReference type="InterPro" id="IPR042237">
    <property type="entry name" value="PTRHD1"/>
</dbReference>
<proteinExistence type="predicted"/>
<dbReference type="PANTHER" id="PTHR46194:SF1">
    <property type="entry name" value="PEPTIDYL-TRNA HYDROLASE PTRHD1-RELATED"/>
    <property type="match status" value="1"/>
</dbReference>
<dbReference type="PANTHER" id="PTHR46194">
    <property type="entry name" value="PEPTIDYL-TRNA HYDROLASE PTRHD1-RELATED"/>
    <property type="match status" value="1"/>
</dbReference>
<evidence type="ECO:0000256" key="1">
    <source>
        <dbReference type="ARBA" id="ARBA00013260"/>
    </source>
</evidence>
<dbReference type="EMBL" id="JBCLYO010000011">
    <property type="protein sequence ID" value="KAL0085239.1"/>
    <property type="molecule type" value="Genomic_DNA"/>
</dbReference>
<accession>A0ABR3AXV6</accession>
<sequence>MASSLTAIVEPLTMFIVVRKDLSKTLKWPTGSVIAQACHASTAVLHTTRDEPNTKEYLKDLHSMHKVVLETKNLDSLEKLVTALEPHQIPLLKWTEQPENIVTAFATSPIRGRSPEVKDIFKKYCSLYR</sequence>
<organism evidence="4 5">
    <name type="scientific">Phycomyces blakesleeanus</name>
    <dbReference type="NCBI Taxonomy" id="4837"/>
    <lineage>
        <taxon>Eukaryota</taxon>
        <taxon>Fungi</taxon>
        <taxon>Fungi incertae sedis</taxon>
        <taxon>Mucoromycota</taxon>
        <taxon>Mucoromycotina</taxon>
        <taxon>Mucoromycetes</taxon>
        <taxon>Mucorales</taxon>
        <taxon>Phycomycetaceae</taxon>
        <taxon>Phycomyces</taxon>
    </lineage>
</organism>
<dbReference type="Gene3D" id="3.40.1490.10">
    <property type="entry name" value="Bit1"/>
    <property type="match status" value="1"/>
</dbReference>
<protein>
    <recommendedName>
        <fullName evidence="1">peptidyl-tRNA hydrolase</fullName>
        <ecNumber evidence="1">3.1.1.29</ecNumber>
    </recommendedName>
</protein>
<dbReference type="EC" id="3.1.1.29" evidence="1"/>
<dbReference type="InterPro" id="IPR023476">
    <property type="entry name" value="Pep_tRNA_hydro_II_dom_sf"/>
</dbReference>
<dbReference type="InterPro" id="IPR002833">
    <property type="entry name" value="PTH2"/>
</dbReference>
<dbReference type="GO" id="GO:0016787">
    <property type="term" value="F:hydrolase activity"/>
    <property type="evidence" value="ECO:0007669"/>
    <property type="project" value="UniProtKB-KW"/>
</dbReference>
<evidence type="ECO:0000313" key="5">
    <source>
        <dbReference type="Proteomes" id="UP001448207"/>
    </source>
</evidence>
<keyword evidence="2 4" id="KW-0378">Hydrolase</keyword>
<dbReference type="Pfam" id="PF01981">
    <property type="entry name" value="PTH2"/>
    <property type="match status" value="1"/>
</dbReference>
<reference evidence="4 5" key="1">
    <citation type="submission" date="2024-04" db="EMBL/GenBank/DDBJ databases">
        <title>Symmetric and asymmetric DNA N6-adenine methylation regulates different biological responses in Mucorales.</title>
        <authorList>
            <consortium name="Lawrence Berkeley National Laboratory"/>
            <person name="Lax C."/>
            <person name="Mondo S.J."/>
            <person name="Osorio-Concepcion M."/>
            <person name="Muszewska A."/>
            <person name="Corrochano-Luque M."/>
            <person name="Gutierrez G."/>
            <person name="Riley R."/>
            <person name="Lipzen A."/>
            <person name="Guo J."/>
            <person name="Hundley H."/>
            <person name="Amirebrahimi M."/>
            <person name="Ng V."/>
            <person name="Lorenzo-Gutierrez D."/>
            <person name="Binder U."/>
            <person name="Yang J."/>
            <person name="Song Y."/>
            <person name="Canovas D."/>
            <person name="Navarro E."/>
            <person name="Freitag M."/>
            <person name="Gabaldon T."/>
            <person name="Grigoriev I.V."/>
            <person name="Corrochano L.M."/>
            <person name="Nicolas F.E."/>
            <person name="Garre V."/>
        </authorList>
    </citation>
    <scope>NUCLEOTIDE SEQUENCE [LARGE SCALE GENOMIC DNA]</scope>
    <source>
        <strain evidence="4 5">L51</strain>
    </source>
</reference>
<dbReference type="SUPFAM" id="SSF102462">
    <property type="entry name" value="Peptidyl-tRNA hydrolase II"/>
    <property type="match status" value="1"/>
</dbReference>
<comment type="caution">
    <text evidence="4">The sequence shown here is derived from an EMBL/GenBank/DDBJ whole genome shotgun (WGS) entry which is preliminary data.</text>
</comment>
<keyword evidence="5" id="KW-1185">Reference proteome</keyword>
<dbReference type="Proteomes" id="UP001448207">
    <property type="component" value="Unassembled WGS sequence"/>
</dbReference>
<evidence type="ECO:0000256" key="2">
    <source>
        <dbReference type="ARBA" id="ARBA00022801"/>
    </source>
</evidence>
<name>A0ABR3AXV6_PHYBL</name>
<comment type="catalytic activity">
    <reaction evidence="3">
        <text>an N-acyl-L-alpha-aminoacyl-tRNA + H2O = an N-acyl-L-amino acid + a tRNA + H(+)</text>
        <dbReference type="Rhea" id="RHEA:54448"/>
        <dbReference type="Rhea" id="RHEA-COMP:10123"/>
        <dbReference type="Rhea" id="RHEA-COMP:13883"/>
        <dbReference type="ChEBI" id="CHEBI:15377"/>
        <dbReference type="ChEBI" id="CHEBI:15378"/>
        <dbReference type="ChEBI" id="CHEBI:59874"/>
        <dbReference type="ChEBI" id="CHEBI:78442"/>
        <dbReference type="ChEBI" id="CHEBI:138191"/>
        <dbReference type="EC" id="3.1.1.29"/>
    </reaction>
</comment>